<evidence type="ECO:0000256" key="1">
    <source>
        <dbReference type="ARBA" id="ARBA00022614"/>
    </source>
</evidence>
<dbReference type="Proteomes" id="UP000198381">
    <property type="component" value="Unassembled WGS sequence"/>
</dbReference>
<dbReference type="Gene3D" id="3.80.10.10">
    <property type="entry name" value="Ribonuclease Inhibitor"/>
    <property type="match status" value="1"/>
</dbReference>
<accession>A0ABX4CNW3</accession>
<dbReference type="PROSITE" id="PS51450">
    <property type="entry name" value="LRR"/>
    <property type="match status" value="2"/>
</dbReference>
<proteinExistence type="predicted"/>
<dbReference type="InterPro" id="IPR001611">
    <property type="entry name" value="Leu-rich_rpt"/>
</dbReference>
<evidence type="ECO:0008006" key="5">
    <source>
        <dbReference type="Google" id="ProtNLM"/>
    </source>
</evidence>
<comment type="caution">
    <text evidence="3">The sequence shown here is derived from an EMBL/GenBank/DDBJ whole genome shotgun (WGS) entry which is preliminary data.</text>
</comment>
<evidence type="ECO:0000313" key="3">
    <source>
        <dbReference type="EMBL" id="OXB00738.1"/>
    </source>
</evidence>
<dbReference type="Pfam" id="PF13855">
    <property type="entry name" value="LRR_8"/>
    <property type="match status" value="1"/>
</dbReference>
<evidence type="ECO:0000256" key="2">
    <source>
        <dbReference type="ARBA" id="ARBA00022737"/>
    </source>
</evidence>
<reference evidence="3 4" key="1">
    <citation type="submission" date="2016-11" db="EMBL/GenBank/DDBJ databases">
        <title>Whole genomes of Flavobacteriaceae.</title>
        <authorList>
            <person name="Stine C."/>
            <person name="Li C."/>
            <person name="Tadesse D."/>
        </authorList>
    </citation>
    <scope>NUCLEOTIDE SEQUENCE [LARGE SCALE GENOMIC DNA]</scope>
    <source>
        <strain evidence="3 4">CCUG 60112</strain>
    </source>
</reference>
<keyword evidence="2" id="KW-0677">Repeat</keyword>
<dbReference type="InterPro" id="IPR050216">
    <property type="entry name" value="LRR_domain-containing"/>
</dbReference>
<sequence length="87" mass="10128">MAEAKLKPQLVIELDLSKNKLSRFPDEVLQFKNLKFLVLSHNEISEIPNDINKLHKLIGLDLSHNPISDLERNRLRKLLSKEVEIVF</sequence>
<dbReference type="EMBL" id="MUHD01000047">
    <property type="protein sequence ID" value="OXB00738.1"/>
    <property type="molecule type" value="Genomic_DNA"/>
</dbReference>
<dbReference type="SUPFAM" id="SSF52075">
    <property type="entry name" value="Outer arm dynein light chain 1"/>
    <property type="match status" value="1"/>
</dbReference>
<gene>
    <name evidence="3" type="ORF">B0A81_20475</name>
</gene>
<dbReference type="InterPro" id="IPR032675">
    <property type="entry name" value="LRR_dom_sf"/>
</dbReference>
<keyword evidence="4" id="KW-1185">Reference proteome</keyword>
<protein>
    <recommendedName>
        <fullName evidence="5">Leucine rich repeat-containing protein</fullName>
    </recommendedName>
</protein>
<name>A0ABX4CNW3_9FLAO</name>
<dbReference type="PANTHER" id="PTHR48051">
    <property type="match status" value="1"/>
</dbReference>
<organism evidence="3 4">
    <name type="scientific">Flavobacterium plurextorum</name>
    <dbReference type="NCBI Taxonomy" id="1114867"/>
    <lineage>
        <taxon>Bacteria</taxon>
        <taxon>Pseudomonadati</taxon>
        <taxon>Bacteroidota</taxon>
        <taxon>Flavobacteriia</taxon>
        <taxon>Flavobacteriales</taxon>
        <taxon>Flavobacteriaceae</taxon>
        <taxon>Flavobacterium</taxon>
    </lineage>
</organism>
<keyword evidence="1" id="KW-0433">Leucine-rich repeat</keyword>
<dbReference type="PANTHER" id="PTHR48051:SF1">
    <property type="entry name" value="RAS SUPPRESSOR PROTEIN 1"/>
    <property type="match status" value="1"/>
</dbReference>
<evidence type="ECO:0000313" key="4">
    <source>
        <dbReference type="Proteomes" id="UP000198381"/>
    </source>
</evidence>